<dbReference type="GO" id="GO:0000978">
    <property type="term" value="F:RNA polymerase II cis-regulatory region sequence-specific DNA binding"/>
    <property type="evidence" value="ECO:0007669"/>
    <property type="project" value="TreeGrafter"/>
</dbReference>
<feature type="compositionally biased region" description="Polar residues" evidence="5">
    <location>
        <begin position="329"/>
        <end position="339"/>
    </location>
</feature>
<gene>
    <name evidence="7" type="ORF">SPSK_03248</name>
</gene>
<dbReference type="InterPro" id="IPR027113">
    <property type="entry name" value="Transc_fact_NFYB/HAP3"/>
</dbReference>
<evidence type="ECO:0000256" key="4">
    <source>
        <dbReference type="ARBA" id="ARBA00023163"/>
    </source>
</evidence>
<dbReference type="InterPro" id="IPR009072">
    <property type="entry name" value="Histone-fold"/>
</dbReference>
<dbReference type="OrthoDB" id="386949at2759"/>
<evidence type="ECO:0000256" key="3">
    <source>
        <dbReference type="ARBA" id="ARBA00023125"/>
    </source>
</evidence>
<evidence type="ECO:0000313" key="8">
    <source>
        <dbReference type="Proteomes" id="UP000033710"/>
    </source>
</evidence>
<name>A0A0F2LYL8_SPOSC</name>
<keyword evidence="2" id="KW-0805">Transcription regulation</keyword>
<dbReference type="Pfam" id="PF00808">
    <property type="entry name" value="CBFD_NFYB_HMF"/>
    <property type="match status" value="1"/>
</dbReference>
<dbReference type="InterPro" id="IPR003958">
    <property type="entry name" value="CBFA_NFYB_domain"/>
</dbReference>
<dbReference type="PRINTS" id="PR00615">
    <property type="entry name" value="CCAATSUBUNTA"/>
</dbReference>
<dbReference type="Proteomes" id="UP000033710">
    <property type="component" value="Unassembled WGS sequence"/>
</dbReference>
<reference evidence="7 8" key="2">
    <citation type="journal article" date="2015" name="Eukaryot. Cell">
        <title>Asexual propagation of a virulent clone complex in a human and feline outbreak of sporotrichosis.</title>
        <authorList>
            <person name="Teixeira Mde M."/>
            <person name="Rodrigues A.M."/>
            <person name="Tsui C.K."/>
            <person name="de Almeida L.G."/>
            <person name="Van Diepeningen A.D."/>
            <person name="van den Ende B.G."/>
            <person name="Fernandes G.F."/>
            <person name="Kano R."/>
            <person name="Hamelin R.C."/>
            <person name="Lopes-Bezerra L.M."/>
            <person name="Vasconcelos A.T."/>
            <person name="de Hoog S."/>
            <person name="de Camargo Z.P."/>
            <person name="Felipe M.S."/>
        </authorList>
    </citation>
    <scope>NUCLEOTIDE SEQUENCE [LARGE SCALE GENOMIC DNA]</scope>
    <source>
        <strain evidence="7 8">1099-18</strain>
    </source>
</reference>
<keyword evidence="3" id="KW-0238">DNA-binding</keyword>
<evidence type="ECO:0000256" key="2">
    <source>
        <dbReference type="ARBA" id="ARBA00023015"/>
    </source>
</evidence>
<sequence>MSDSPQSNPKDVEQDVQSPNEDDQMNDPQDPHSSALGYEFEVKEQDRWLPIANDERHQTPLHIVQGASVQCECLYAYNENEDAVEGNVRKWLDEHGRLERIGRRLLWHCSRPTAAKARTCLRVVLTARAAAGGRWQRQTISDDKQRGTPLKGTRTGACVLLACAPFFLSTPLVRRKENGWGNASQPLPPKPEACSYTLPFAQIASAPFSMSRQRSSPSKSPGEGRGLSSRLDKHDVYDANIRNFAPVARIMKHALPENAKIAKEAKECMQECVSEFISFITSEASEKCHQEKRKTVNGEDILFAMTSLGFENYAEALKIYLSKYRESQSNRGDNQQGRPGSQGFGAAGGAGAAGAAGFQGGSELPAAEGGADASNYMYGAQAGHNGSAGGEGGY</sequence>
<dbReference type="VEuPathDB" id="FungiDB:SPSK_03248"/>
<dbReference type="EMBL" id="AXCR01000010">
    <property type="protein sequence ID" value="KJR82567.1"/>
    <property type="molecule type" value="Genomic_DNA"/>
</dbReference>
<dbReference type="GO" id="GO:0001228">
    <property type="term" value="F:DNA-binding transcription activator activity, RNA polymerase II-specific"/>
    <property type="evidence" value="ECO:0007669"/>
    <property type="project" value="InterPro"/>
</dbReference>
<dbReference type="SUPFAM" id="SSF47113">
    <property type="entry name" value="Histone-fold"/>
    <property type="match status" value="1"/>
</dbReference>
<proteinExistence type="inferred from homology"/>
<dbReference type="CDD" id="cd22907">
    <property type="entry name" value="HFD_NFYB"/>
    <property type="match status" value="1"/>
</dbReference>
<dbReference type="InterPro" id="IPR003956">
    <property type="entry name" value="Transcrpt_fac_NFYB/HAP3_CS"/>
</dbReference>
<feature type="region of interest" description="Disordered" evidence="5">
    <location>
        <begin position="328"/>
        <end position="348"/>
    </location>
</feature>
<feature type="compositionally biased region" description="Polar residues" evidence="5">
    <location>
        <begin position="1"/>
        <end position="19"/>
    </location>
</feature>
<evidence type="ECO:0000256" key="5">
    <source>
        <dbReference type="SAM" id="MobiDB-lite"/>
    </source>
</evidence>
<dbReference type="GO" id="GO:0046982">
    <property type="term" value="F:protein heterodimerization activity"/>
    <property type="evidence" value="ECO:0007669"/>
    <property type="project" value="InterPro"/>
</dbReference>
<protein>
    <recommendedName>
        <fullName evidence="6">Transcription factor CBF/NF-Y/archaeal histone domain-containing protein</fullName>
    </recommendedName>
</protein>
<dbReference type="AlphaFoldDB" id="A0A0F2LYL8"/>
<evidence type="ECO:0000259" key="6">
    <source>
        <dbReference type="Pfam" id="PF00808"/>
    </source>
</evidence>
<dbReference type="PROSITE" id="PS00685">
    <property type="entry name" value="NFYB_HAP3"/>
    <property type="match status" value="1"/>
</dbReference>
<keyword evidence="4" id="KW-0804">Transcription</keyword>
<accession>A0A0F2LYL8</accession>
<reference evidence="7 8" key="1">
    <citation type="journal article" date="2014" name="BMC Genomics">
        <title>Comparative genomics of the major fungal agents of human and animal Sporotrichosis: Sporothrix schenckii and Sporothrix brasiliensis.</title>
        <authorList>
            <person name="Teixeira M.M."/>
            <person name="de Almeida L.G."/>
            <person name="Kubitschek-Barreira P."/>
            <person name="Alves F.L."/>
            <person name="Kioshima E.S."/>
            <person name="Abadio A.K."/>
            <person name="Fernandes L."/>
            <person name="Derengowski L.S."/>
            <person name="Ferreira K.S."/>
            <person name="Souza R.C."/>
            <person name="Ruiz J.C."/>
            <person name="de Andrade N.C."/>
            <person name="Paes H.C."/>
            <person name="Nicola A.M."/>
            <person name="Albuquerque P."/>
            <person name="Gerber A.L."/>
            <person name="Martins V.P."/>
            <person name="Peconick L.D."/>
            <person name="Neto A.V."/>
            <person name="Chaucanez C.B."/>
            <person name="Silva P.A."/>
            <person name="Cunha O.L."/>
            <person name="de Oliveira F.F."/>
            <person name="dos Santos T.C."/>
            <person name="Barros A.L."/>
            <person name="Soares M.A."/>
            <person name="de Oliveira L.M."/>
            <person name="Marini M.M."/>
            <person name="Villalobos-Duno H."/>
            <person name="Cunha M.M."/>
            <person name="de Hoog S."/>
            <person name="da Silveira J.F."/>
            <person name="Henrissat B."/>
            <person name="Nino-Vega G.A."/>
            <person name="Cisalpino P.S."/>
            <person name="Mora-Montes H.M."/>
            <person name="Almeida S.R."/>
            <person name="Stajich J.E."/>
            <person name="Lopes-Bezerra L.M."/>
            <person name="Vasconcelos A.T."/>
            <person name="Felipe M.S."/>
        </authorList>
    </citation>
    <scope>NUCLEOTIDE SEQUENCE [LARGE SCALE GENOMIC DNA]</scope>
    <source>
        <strain evidence="7 8">1099-18</strain>
    </source>
</reference>
<evidence type="ECO:0000313" key="7">
    <source>
        <dbReference type="EMBL" id="KJR82567.1"/>
    </source>
</evidence>
<comment type="similarity">
    <text evidence="1">Belongs to the NFYB/HAP3 subunit family.</text>
</comment>
<feature type="compositionally biased region" description="Low complexity" evidence="5">
    <location>
        <begin position="209"/>
        <end position="221"/>
    </location>
</feature>
<organism evidence="7 8">
    <name type="scientific">Sporothrix schenckii 1099-18</name>
    <dbReference type="NCBI Taxonomy" id="1397361"/>
    <lineage>
        <taxon>Eukaryota</taxon>
        <taxon>Fungi</taxon>
        <taxon>Dikarya</taxon>
        <taxon>Ascomycota</taxon>
        <taxon>Pezizomycotina</taxon>
        <taxon>Sordariomycetes</taxon>
        <taxon>Sordariomycetidae</taxon>
        <taxon>Ophiostomatales</taxon>
        <taxon>Ophiostomataceae</taxon>
        <taxon>Sporothrix</taxon>
    </lineage>
</organism>
<dbReference type="Gene3D" id="1.10.20.10">
    <property type="entry name" value="Histone, subunit A"/>
    <property type="match status" value="1"/>
</dbReference>
<feature type="domain" description="Transcription factor CBF/NF-Y/archaeal histone" evidence="6">
    <location>
        <begin position="245"/>
        <end position="305"/>
    </location>
</feature>
<dbReference type="RefSeq" id="XP_016585243.1">
    <property type="nucleotide sequence ID" value="XM_016730088.1"/>
</dbReference>
<comment type="caution">
    <text evidence="7">The sequence shown here is derived from an EMBL/GenBank/DDBJ whole genome shotgun (WGS) entry which is preliminary data.</text>
</comment>
<dbReference type="PANTHER" id="PTHR11064">
    <property type="entry name" value="CCAAT-BINDING TRANSCRIPTION FACTOR-RELATED"/>
    <property type="match status" value="1"/>
</dbReference>
<evidence type="ECO:0000256" key="1">
    <source>
        <dbReference type="ARBA" id="ARBA00009053"/>
    </source>
</evidence>
<dbReference type="GeneID" id="27665365"/>
<dbReference type="KEGG" id="ssck:SPSK_03248"/>
<feature type="region of interest" description="Disordered" evidence="5">
    <location>
        <begin position="208"/>
        <end position="231"/>
    </location>
</feature>
<dbReference type="GO" id="GO:0016602">
    <property type="term" value="C:CCAAT-binding factor complex"/>
    <property type="evidence" value="ECO:0007669"/>
    <property type="project" value="InterPro"/>
</dbReference>
<dbReference type="PANTHER" id="PTHR11064:SF9">
    <property type="entry name" value="NUCLEAR TRANSCRIPTION FACTOR Y SUBUNIT BETA"/>
    <property type="match status" value="1"/>
</dbReference>
<feature type="region of interest" description="Disordered" evidence="5">
    <location>
        <begin position="1"/>
        <end position="34"/>
    </location>
</feature>